<name>A0ABT5KNX9_9BURK</name>
<evidence type="ECO:0000313" key="5">
    <source>
        <dbReference type="EMBL" id="MDC8784616.1"/>
    </source>
</evidence>
<comment type="similarity">
    <text evidence="1">Belongs to the transglycosylase Slt family.</text>
</comment>
<feature type="compositionally biased region" description="Low complexity" evidence="3">
    <location>
        <begin position="11"/>
        <end position="21"/>
    </location>
</feature>
<evidence type="ECO:0000256" key="2">
    <source>
        <dbReference type="ARBA" id="ARBA00022729"/>
    </source>
</evidence>
<organism evidence="5 6">
    <name type="scientific">Roseateles koreensis</name>
    <dbReference type="NCBI Taxonomy" id="2987526"/>
    <lineage>
        <taxon>Bacteria</taxon>
        <taxon>Pseudomonadati</taxon>
        <taxon>Pseudomonadota</taxon>
        <taxon>Betaproteobacteria</taxon>
        <taxon>Burkholderiales</taxon>
        <taxon>Sphaerotilaceae</taxon>
        <taxon>Roseateles</taxon>
    </lineage>
</organism>
<dbReference type="InterPro" id="IPR023346">
    <property type="entry name" value="Lysozyme-like_dom_sf"/>
</dbReference>
<evidence type="ECO:0000313" key="6">
    <source>
        <dbReference type="Proteomes" id="UP001219862"/>
    </source>
</evidence>
<dbReference type="RefSeq" id="WP_273595736.1">
    <property type="nucleotide sequence ID" value="NZ_JAQQXS010000004.1"/>
</dbReference>
<sequence>MAVYEAHVGTRQGRSSSQQGQQQQLHWLQHLTLAAMLTLSLGGISTGWAQNSARPADKVVEPAKADALLDEAREALRLKDKKRATAVAAVATEQRHPLAAWMDYWQLNLRLSEISQPELDAFYARWPGSYVEDRMRNNWLLELGHRRDWVNFSADYPRFQMRDDREVACYAALVDILSAKPSKDARDSARSAWLAQRDGDEGCQLLASNLFETRQISSADVWLKLRLAADNNKARLARQTASLLGKPLELSVVEIFDNPMRYLARKAQGSGRTHEELTTLALIRLAANDPAMAAEQLSSRWQRQLPPDLAAWAWAQAGRQAALRVSPNTADSADYFDHALKLAGKDKAGPGWSDDTLAWSARAALRDGRWAQALKSMAWLSDAEQSDTTWQYWRAHALMATAAEGAPGEALRQEARTLLQGIASPLNFYGRLAAEEVGGSGNNGGNPLTALPPAPPPLSAAERATVQSHPGINRALVLINSDLRNEGVREWNFSLRKLNDRELRAAAQEACDREVWDRCINSSERTRREIDLNQRFPVPFRQELQAKARAVGLDPAYVYGLIRQESRFVTDARSHVGAAGLMQVMPATARWTAKKVGIDFRPELLADRDFNVRIGVSYLKLVLDDFGGSMAMAAAAYNAGPGRPRRWREGPAMDAALWVENIPFNETRDYVKKVLTNTTVYAQLLNEEASASSLRARLGLQIGPKAGASNSTLPVDP</sequence>
<dbReference type="Gene3D" id="1.10.530.10">
    <property type="match status" value="1"/>
</dbReference>
<dbReference type="InterPro" id="IPR008258">
    <property type="entry name" value="Transglycosylase_SLT_dom_1"/>
</dbReference>
<reference evidence="5 6" key="1">
    <citation type="submission" date="2022-10" db="EMBL/GenBank/DDBJ databases">
        <title>paucibacter sp. hw8 Genome sequencing.</title>
        <authorList>
            <person name="Park S."/>
        </authorList>
    </citation>
    <scope>NUCLEOTIDE SEQUENCE [LARGE SCALE GENOMIC DNA]</scope>
    <source>
        <strain evidence="6">hw8</strain>
    </source>
</reference>
<dbReference type="SUPFAM" id="SSF48435">
    <property type="entry name" value="Bacterial muramidases"/>
    <property type="match status" value="1"/>
</dbReference>
<dbReference type="EMBL" id="JAQQXS010000004">
    <property type="protein sequence ID" value="MDC8784616.1"/>
    <property type="molecule type" value="Genomic_DNA"/>
</dbReference>
<keyword evidence="6" id="KW-1185">Reference proteome</keyword>
<evidence type="ECO:0000256" key="1">
    <source>
        <dbReference type="ARBA" id="ARBA00007734"/>
    </source>
</evidence>
<dbReference type="InterPro" id="IPR008939">
    <property type="entry name" value="Lytic_TGlycosylase_superhlx_U"/>
</dbReference>
<dbReference type="Proteomes" id="UP001219862">
    <property type="component" value="Unassembled WGS sequence"/>
</dbReference>
<accession>A0ABT5KNX9</accession>
<evidence type="ECO:0000259" key="4">
    <source>
        <dbReference type="Pfam" id="PF01464"/>
    </source>
</evidence>
<keyword evidence="2" id="KW-0732">Signal</keyword>
<dbReference type="CDD" id="cd13401">
    <property type="entry name" value="Slt70-like"/>
    <property type="match status" value="1"/>
</dbReference>
<gene>
    <name evidence="5" type="ORF">PRZ01_05380</name>
</gene>
<dbReference type="Pfam" id="PF01464">
    <property type="entry name" value="SLT"/>
    <property type="match status" value="1"/>
</dbReference>
<dbReference type="PANTHER" id="PTHR37423">
    <property type="entry name" value="SOLUBLE LYTIC MUREIN TRANSGLYCOSYLASE-RELATED"/>
    <property type="match status" value="1"/>
</dbReference>
<protein>
    <submittedName>
        <fullName evidence="5">Transglycosylase SLT domain-containing protein</fullName>
    </submittedName>
</protein>
<dbReference type="Gene3D" id="1.25.20.10">
    <property type="entry name" value="Bacterial muramidases"/>
    <property type="match status" value="1"/>
</dbReference>
<feature type="region of interest" description="Disordered" evidence="3">
    <location>
        <begin position="440"/>
        <end position="460"/>
    </location>
</feature>
<feature type="region of interest" description="Disordered" evidence="3">
    <location>
        <begin position="1"/>
        <end position="21"/>
    </location>
</feature>
<feature type="domain" description="Transglycosylase SLT" evidence="4">
    <location>
        <begin position="545"/>
        <end position="649"/>
    </location>
</feature>
<comment type="caution">
    <text evidence="5">The sequence shown here is derived from an EMBL/GenBank/DDBJ whole genome shotgun (WGS) entry which is preliminary data.</text>
</comment>
<proteinExistence type="inferred from homology"/>
<dbReference type="PANTHER" id="PTHR37423:SF5">
    <property type="entry name" value="SOLUBLE LYTIC MUREIN TRANSGLYCOSYLASE"/>
    <property type="match status" value="1"/>
</dbReference>
<dbReference type="SUPFAM" id="SSF53955">
    <property type="entry name" value="Lysozyme-like"/>
    <property type="match status" value="1"/>
</dbReference>
<evidence type="ECO:0000256" key="3">
    <source>
        <dbReference type="SAM" id="MobiDB-lite"/>
    </source>
</evidence>